<reference evidence="13" key="1">
    <citation type="submission" date="2021-10" db="EMBL/GenBank/DDBJ databases">
        <title>De novo Genome Assembly of Clathrus columnatus (Basidiomycota, Fungi) Using Illumina and Nanopore Sequence Data.</title>
        <authorList>
            <person name="Ogiso-Tanaka E."/>
            <person name="Itagaki H."/>
            <person name="Hosoya T."/>
            <person name="Hosaka K."/>
        </authorList>
    </citation>
    <scope>NUCLEOTIDE SEQUENCE</scope>
    <source>
        <strain evidence="13">MO-923</strain>
    </source>
</reference>
<keyword evidence="7" id="KW-0186">Copper</keyword>
<keyword evidence="5" id="KW-0732">Signal</keyword>
<dbReference type="Proteomes" id="UP001050691">
    <property type="component" value="Unassembled WGS sequence"/>
</dbReference>
<evidence type="ECO:0000256" key="8">
    <source>
        <dbReference type="ARBA" id="ARBA00023033"/>
    </source>
</evidence>
<name>A0AAV5AQA2_9AGAM</name>
<keyword evidence="14" id="KW-1185">Reference proteome</keyword>
<feature type="compositionally biased region" description="Polar residues" evidence="12">
    <location>
        <begin position="194"/>
        <end position="203"/>
    </location>
</feature>
<evidence type="ECO:0000256" key="3">
    <source>
        <dbReference type="ARBA" id="ARBA00022525"/>
    </source>
</evidence>
<evidence type="ECO:0000256" key="5">
    <source>
        <dbReference type="ARBA" id="ARBA00022729"/>
    </source>
</evidence>
<comment type="cofactor">
    <cofactor evidence="1">
        <name>Cu(2+)</name>
        <dbReference type="ChEBI" id="CHEBI:29036"/>
    </cofactor>
</comment>
<feature type="region of interest" description="Disordered" evidence="12">
    <location>
        <begin position="194"/>
        <end position="329"/>
    </location>
</feature>
<dbReference type="Pfam" id="PF22810">
    <property type="entry name" value="LPMO_AA14"/>
    <property type="match status" value="2"/>
</dbReference>
<dbReference type="GO" id="GO:0004497">
    <property type="term" value="F:monooxygenase activity"/>
    <property type="evidence" value="ECO:0007669"/>
    <property type="project" value="UniProtKB-KW"/>
</dbReference>
<dbReference type="GO" id="GO:0046872">
    <property type="term" value="F:metal ion binding"/>
    <property type="evidence" value="ECO:0007669"/>
    <property type="project" value="UniProtKB-KW"/>
</dbReference>
<accession>A0AAV5AQA2</accession>
<evidence type="ECO:0000313" key="13">
    <source>
        <dbReference type="EMBL" id="GJJ14990.1"/>
    </source>
</evidence>
<comment type="caution">
    <text evidence="13">The sequence shown here is derived from an EMBL/GenBank/DDBJ whole genome shotgun (WGS) entry which is preliminary data.</text>
</comment>
<evidence type="ECO:0000256" key="4">
    <source>
        <dbReference type="ARBA" id="ARBA00022723"/>
    </source>
</evidence>
<comment type="similarity">
    <text evidence="11">Belongs to the polysaccharide monooxygenase AA14 family.</text>
</comment>
<protein>
    <submittedName>
        <fullName evidence="13">Uncharacterized protein</fullName>
    </submittedName>
</protein>
<evidence type="ECO:0000256" key="1">
    <source>
        <dbReference type="ARBA" id="ARBA00001973"/>
    </source>
</evidence>
<feature type="compositionally biased region" description="Low complexity" evidence="12">
    <location>
        <begin position="208"/>
        <end position="230"/>
    </location>
</feature>
<sequence length="329" mass="35110">MSLPAGKSVTVQLAGNVAFTKLGQNPGAEWPGGALPGTKNESIVSDTYWNDGDAGNLHTNSKADVAGCALAIAYTDDAKVVRPEDFTVFSVQQVCVWHRDTVFEVPAAMPPCPNGKCEPNQCIKGPKMAMYWKNTECNNMPNPGHFAPTYGNNYGFFQGAQDDIFETINESNWTCPQSKAAGVFASQNLVQVPAQTSSNNQSAPKSPPVSSFKSPVSPSSTSLTKLSTPVALPPTQIPSQTHQVPTNSPEPSSAPPSQSTRSSIRSSSTFKPEASSLSGSKPKPSQSKSESASLPQHTHSSTCRHSPRKRRSFSHSLPNSHKRSSTSTY</sequence>
<comment type="subcellular location">
    <subcellularLocation>
        <location evidence="2">Secreted</location>
    </subcellularLocation>
</comment>
<dbReference type="AlphaFoldDB" id="A0AAV5AQA2"/>
<evidence type="ECO:0000256" key="2">
    <source>
        <dbReference type="ARBA" id="ARBA00004613"/>
    </source>
</evidence>
<proteinExistence type="inferred from homology"/>
<evidence type="ECO:0000256" key="11">
    <source>
        <dbReference type="ARBA" id="ARBA00046340"/>
    </source>
</evidence>
<dbReference type="GO" id="GO:0005576">
    <property type="term" value="C:extracellular region"/>
    <property type="evidence" value="ECO:0007669"/>
    <property type="project" value="UniProtKB-SubCell"/>
</dbReference>
<gene>
    <name evidence="13" type="ORF">Clacol_009260</name>
</gene>
<feature type="compositionally biased region" description="Basic residues" evidence="12">
    <location>
        <begin position="320"/>
        <end position="329"/>
    </location>
</feature>
<evidence type="ECO:0000256" key="9">
    <source>
        <dbReference type="ARBA" id="ARBA00023157"/>
    </source>
</evidence>
<dbReference type="EMBL" id="BPWL01000010">
    <property type="protein sequence ID" value="GJJ14990.1"/>
    <property type="molecule type" value="Genomic_DNA"/>
</dbReference>
<organism evidence="13 14">
    <name type="scientific">Clathrus columnatus</name>
    <dbReference type="NCBI Taxonomy" id="1419009"/>
    <lineage>
        <taxon>Eukaryota</taxon>
        <taxon>Fungi</taxon>
        <taxon>Dikarya</taxon>
        <taxon>Basidiomycota</taxon>
        <taxon>Agaricomycotina</taxon>
        <taxon>Agaricomycetes</taxon>
        <taxon>Phallomycetidae</taxon>
        <taxon>Phallales</taxon>
        <taxon>Clathraceae</taxon>
        <taxon>Clathrus</taxon>
    </lineage>
</organism>
<keyword evidence="9" id="KW-1015">Disulfide bond</keyword>
<evidence type="ECO:0000256" key="12">
    <source>
        <dbReference type="SAM" id="MobiDB-lite"/>
    </source>
</evidence>
<dbReference type="InterPro" id="IPR054497">
    <property type="entry name" value="LPMO_AA14"/>
</dbReference>
<evidence type="ECO:0000313" key="14">
    <source>
        <dbReference type="Proteomes" id="UP001050691"/>
    </source>
</evidence>
<keyword evidence="10" id="KW-0325">Glycoprotein</keyword>
<evidence type="ECO:0000256" key="6">
    <source>
        <dbReference type="ARBA" id="ARBA00023002"/>
    </source>
</evidence>
<keyword evidence="4" id="KW-0479">Metal-binding</keyword>
<keyword evidence="8" id="KW-0503">Monooxygenase</keyword>
<keyword evidence="6" id="KW-0560">Oxidoreductase</keyword>
<keyword evidence="3" id="KW-0964">Secreted</keyword>
<evidence type="ECO:0000256" key="7">
    <source>
        <dbReference type="ARBA" id="ARBA00023008"/>
    </source>
</evidence>
<feature type="compositionally biased region" description="Low complexity" evidence="12">
    <location>
        <begin position="245"/>
        <end position="296"/>
    </location>
</feature>
<evidence type="ECO:0000256" key="10">
    <source>
        <dbReference type="ARBA" id="ARBA00023180"/>
    </source>
</evidence>